<keyword evidence="7" id="KW-1185">Reference proteome</keyword>
<comment type="caution">
    <text evidence="6">The sequence shown here is derived from an EMBL/GenBank/DDBJ whole genome shotgun (WGS) entry which is preliminary data.</text>
</comment>
<evidence type="ECO:0000256" key="5">
    <source>
        <dbReference type="SAM" id="MobiDB-lite"/>
    </source>
</evidence>
<dbReference type="OrthoDB" id="2019644at2759"/>
<evidence type="ECO:0000256" key="2">
    <source>
        <dbReference type="ARBA" id="ARBA00005892"/>
    </source>
</evidence>
<evidence type="ECO:0000256" key="3">
    <source>
        <dbReference type="ARBA" id="ARBA00022448"/>
    </source>
</evidence>
<name>A0A388JZV3_CHABU</name>
<organism evidence="6 7">
    <name type="scientific">Chara braunii</name>
    <name type="common">Braun's stonewort</name>
    <dbReference type="NCBI Taxonomy" id="69332"/>
    <lineage>
        <taxon>Eukaryota</taxon>
        <taxon>Viridiplantae</taxon>
        <taxon>Streptophyta</taxon>
        <taxon>Charophyceae</taxon>
        <taxon>Charales</taxon>
        <taxon>Characeae</taxon>
        <taxon>Chara</taxon>
    </lineage>
</organism>
<protein>
    <recommendedName>
        <fullName evidence="8">Nuclear pore complex protein Nup205</fullName>
    </recommendedName>
</protein>
<dbReference type="GO" id="GO:0005643">
    <property type="term" value="C:nuclear pore"/>
    <property type="evidence" value="ECO:0007669"/>
    <property type="project" value="InterPro"/>
</dbReference>
<dbReference type="Gramene" id="GBG63334">
    <property type="protein sequence ID" value="GBG63334"/>
    <property type="gene ID" value="CBR_g37692"/>
</dbReference>
<dbReference type="InterPro" id="IPR021827">
    <property type="entry name" value="Nup186/Nup192/Nup205"/>
</dbReference>
<evidence type="ECO:0000256" key="1">
    <source>
        <dbReference type="ARBA" id="ARBA00004123"/>
    </source>
</evidence>
<dbReference type="OMA" id="MTCFLSH"/>
<evidence type="ECO:0000313" key="6">
    <source>
        <dbReference type="EMBL" id="GBG63334.1"/>
    </source>
</evidence>
<keyword evidence="4" id="KW-0539">Nucleus</keyword>
<accession>A0A388JZV3</accession>
<sequence>MYAHRTLLEQVECLASGAVVLTGQQKADLSQSLQQFEETFRNLLSHAAPRAEDRAQVQAKEVRLRNARPMLLDEQDVQIALKLSDDYNLNELDAVSLLVAAHQEWSIVGRDPVEVLQMAAGIYLEQRRCLLTSLMLLLRVVVLEQDLQPDVIADVRDYVMGLLATGLRKRMITLVKELGREEGGGIGAPEAEPHVMDMRGVLVERKLTVHRERALLCQCIIYSCLIDSIAPSTAKDLFALLKDCALDWSRDQSKVKRQIAYTVMFALVNSLISDSLGGIEGDVSVLAADAGFRHDFHEQIMASPSPGTREGFVAVVRMAWTVFIVNTTGSASTGTLGAQMLVDDSAARACLDRAIEGNSIHFLVNDILRTPAFQNDDPDLINIHMVYLHKMLLCFFTHSVGRDKVKDMKDAAIHNPDLDGFSNGGVSLDANNRQQPRQQSQAQQPVDPFLSFLDLVGEVYQTNPDLMVDNQPLWMFVMYAGEDHRGFRTLVAFLEMLTALATSEVGARQVHGLLQGRTMQMVSWHTLFHSLNVFDSTFRQAEQKTGRLPEFRLGDAKALEAYLRVLKKVMEEGKESERAQWFPDIEPLFKLLPYENVPLTLKGALRNAIAAFIPVSAAMRDHVWGLYLKYDVVLTAPIQAGPSAKLTYDMVYELNEVEARSEEYPSTLSYLGLLNSLIAADTEPSDQGRRYSAVFRFVRDHVFSKYAQRGYAQVSQKWEIAVAALTHFHRWLAEDWFGADQKPPPHGVVQSIDRILAYDNRQIVFLLEYVRYNACPDIQKSAIRIMSILSACIQRLVPIILEARAVSPLVEDYAACLEASAELCNMPEEGEEDEGGFLIMQLLLANLDRPAPNVTHLLLKFDVENGVDTSFLQPRRDYSCLRVILDILDSLARPKENFRLHEFGFQLMYELCVDPLTCGPTIELLRNKKYEFFSKHLLTKACEPLPKRSTHQAQRVSSLQQRAWLLKLVALELHVADVDMSAQRDSCRDLLTQLFRREPLRWEEGGAGGQDRSPIGNGALVISGMANGGLEELPKTKVLELLDIVQFQLPEPHVDFPREMEQIREELAVTDILADSATVEEGGVYKISERGDRLIDIDALKAALWQECKRLETFYNIGGMMEGQRQAELREVVQRLIKWAWKRNKHMEEQAAQLHVLVGWAQLVEVAISRRYDFLGNNGRPQLLFEVLDAALNAAKSPDCSLKMAFPISQVAMTVMAKLREQIYSSPGAGDSTDDVSCVDLLSASRLANNACHTILMKLVQLILKGDTSEPLRRRNTLKCCFSFFFLRVVCDDHQLDKEQAELIQGNFAILRKEAMALTDVAAKDATHGSDVGKALAFYVLEALLSIDNQQIFFNQLLSRGLLQSCLGDVSTSSYQAVLFPSTESLRRLYTLEAELALLNRVAHHNRTKGAQTLMSMGILQYLANCRALDVQLHDGQEMDSAPKVALMAIPSQRERHHQILTPVLRLVLALTTLIDVSGSNPDQGPDEVALQIIEFLKQHEGITRRMLDDARSTAHPADLEELQLTTAILAKVWPLEIQEKFLFMMQLFQLSQLYFSLDADSRNKYIVKICESKSNSETSTETREVVRKLEHGVARVRRNLVSYLRTLVTKQGHVFHCFRTSTRMEGPSGIGTRREIAQPTLKNIADLLQQSTQDLMEVLEEKGLLLTKLRDVNELSRHEVDEIIKAYAVQDLSSSSDTIRRRRFLGMLEMVRAAASRELHLTDLLAIIEHALEILYIHFDITQSSTAPRTYPAMNSPTRSGPGQRSLRTPSRNVVSGDDNEGIGSREDFQRLGQRLLPVLEVLEGLTEVRLSRSTQYLQHVVHGLKTSILYESAQLP</sequence>
<dbReference type="PANTHER" id="PTHR31344:SF0">
    <property type="entry name" value="NUCLEAR PORE COMPLEX PROTEIN NUP205"/>
    <property type="match status" value="1"/>
</dbReference>
<evidence type="ECO:0000313" key="7">
    <source>
        <dbReference type="Proteomes" id="UP000265515"/>
    </source>
</evidence>
<reference evidence="6 7" key="1">
    <citation type="journal article" date="2018" name="Cell">
        <title>The Chara Genome: Secondary Complexity and Implications for Plant Terrestrialization.</title>
        <authorList>
            <person name="Nishiyama T."/>
            <person name="Sakayama H."/>
            <person name="Vries J.D."/>
            <person name="Buschmann H."/>
            <person name="Saint-Marcoux D."/>
            <person name="Ullrich K.K."/>
            <person name="Haas F.B."/>
            <person name="Vanderstraeten L."/>
            <person name="Becker D."/>
            <person name="Lang D."/>
            <person name="Vosolsobe S."/>
            <person name="Rombauts S."/>
            <person name="Wilhelmsson P.K.I."/>
            <person name="Janitza P."/>
            <person name="Kern R."/>
            <person name="Heyl A."/>
            <person name="Rumpler F."/>
            <person name="Villalobos L.I.A.C."/>
            <person name="Clay J.M."/>
            <person name="Skokan R."/>
            <person name="Toyoda A."/>
            <person name="Suzuki Y."/>
            <person name="Kagoshima H."/>
            <person name="Schijlen E."/>
            <person name="Tajeshwar N."/>
            <person name="Catarino B."/>
            <person name="Hetherington A.J."/>
            <person name="Saltykova A."/>
            <person name="Bonnot C."/>
            <person name="Breuninger H."/>
            <person name="Symeonidi A."/>
            <person name="Radhakrishnan G.V."/>
            <person name="Van Nieuwerburgh F."/>
            <person name="Deforce D."/>
            <person name="Chang C."/>
            <person name="Karol K.G."/>
            <person name="Hedrich R."/>
            <person name="Ulvskov P."/>
            <person name="Glockner G."/>
            <person name="Delwiche C.F."/>
            <person name="Petrasek J."/>
            <person name="Van de Peer Y."/>
            <person name="Friml J."/>
            <person name="Beilby M."/>
            <person name="Dolan L."/>
            <person name="Kohara Y."/>
            <person name="Sugano S."/>
            <person name="Fujiyama A."/>
            <person name="Delaux P.-M."/>
            <person name="Quint M."/>
            <person name="TheiBen G."/>
            <person name="Hagemann M."/>
            <person name="Harholt J."/>
            <person name="Dunand C."/>
            <person name="Zachgo S."/>
            <person name="Langdale J."/>
            <person name="Maumus F."/>
            <person name="Straeten D.V.D."/>
            <person name="Gould S.B."/>
            <person name="Rensing S.A."/>
        </authorList>
    </citation>
    <scope>NUCLEOTIDE SEQUENCE [LARGE SCALE GENOMIC DNA]</scope>
    <source>
        <strain evidence="6 7">S276</strain>
    </source>
</reference>
<dbReference type="Pfam" id="PF11894">
    <property type="entry name" value="Nup192"/>
    <property type="match status" value="3"/>
</dbReference>
<dbReference type="PANTHER" id="PTHR31344">
    <property type="entry name" value="NUCLEAR PORE COMPLEX PROTEIN NUP205"/>
    <property type="match status" value="1"/>
</dbReference>
<proteinExistence type="inferred from homology"/>
<keyword evidence="3" id="KW-0813">Transport</keyword>
<comment type="similarity">
    <text evidence="2">Belongs to the NUP186/NUP192/NUP205 family.</text>
</comment>
<feature type="compositionally biased region" description="Polar residues" evidence="5">
    <location>
        <begin position="1748"/>
        <end position="1775"/>
    </location>
</feature>
<dbReference type="STRING" id="69332.A0A388JZV3"/>
<dbReference type="Proteomes" id="UP000265515">
    <property type="component" value="Unassembled WGS sequence"/>
</dbReference>
<feature type="compositionally biased region" description="Low complexity" evidence="5">
    <location>
        <begin position="430"/>
        <end position="444"/>
    </location>
</feature>
<dbReference type="EMBL" id="BFEA01000038">
    <property type="protein sequence ID" value="GBG63334.1"/>
    <property type="molecule type" value="Genomic_DNA"/>
</dbReference>
<evidence type="ECO:0008006" key="8">
    <source>
        <dbReference type="Google" id="ProtNLM"/>
    </source>
</evidence>
<gene>
    <name evidence="6" type="ORF">CBR_g37692</name>
</gene>
<comment type="subcellular location">
    <subcellularLocation>
        <location evidence="1">Nucleus</location>
    </subcellularLocation>
</comment>
<feature type="region of interest" description="Disordered" evidence="5">
    <location>
        <begin position="1748"/>
        <end position="1786"/>
    </location>
</feature>
<feature type="region of interest" description="Disordered" evidence="5">
    <location>
        <begin position="422"/>
        <end position="444"/>
    </location>
</feature>
<evidence type="ECO:0000256" key="4">
    <source>
        <dbReference type="ARBA" id="ARBA00023242"/>
    </source>
</evidence>